<evidence type="ECO:0000313" key="2">
    <source>
        <dbReference type="EMBL" id="GHC45691.1"/>
    </source>
</evidence>
<feature type="transmembrane region" description="Helical" evidence="1">
    <location>
        <begin position="262"/>
        <end position="290"/>
    </location>
</feature>
<dbReference type="RefSeq" id="WP_190109429.1">
    <property type="nucleotide sequence ID" value="NZ_BMVB01000005.1"/>
</dbReference>
<reference evidence="2" key="1">
    <citation type="journal article" date="2014" name="Int. J. Syst. Evol. Microbiol.">
        <title>Complete genome sequence of Corynebacterium casei LMG S-19264T (=DSM 44701T), isolated from a smear-ripened cheese.</title>
        <authorList>
            <consortium name="US DOE Joint Genome Institute (JGI-PGF)"/>
            <person name="Walter F."/>
            <person name="Albersmeier A."/>
            <person name="Kalinowski J."/>
            <person name="Ruckert C."/>
        </authorList>
    </citation>
    <scope>NUCLEOTIDE SEQUENCE</scope>
    <source>
        <strain evidence="2">JCM 4633</strain>
    </source>
</reference>
<feature type="transmembrane region" description="Helical" evidence="1">
    <location>
        <begin position="89"/>
        <end position="108"/>
    </location>
</feature>
<comment type="caution">
    <text evidence="2">The sequence shown here is derived from an EMBL/GenBank/DDBJ whole genome shotgun (WGS) entry which is preliminary data.</text>
</comment>
<organism evidence="2 3">
    <name type="scientific">Streptomyces cinnamoneus</name>
    <name type="common">Streptoverticillium cinnamoneum</name>
    <dbReference type="NCBI Taxonomy" id="53446"/>
    <lineage>
        <taxon>Bacteria</taxon>
        <taxon>Bacillati</taxon>
        <taxon>Actinomycetota</taxon>
        <taxon>Actinomycetes</taxon>
        <taxon>Kitasatosporales</taxon>
        <taxon>Streptomycetaceae</taxon>
        <taxon>Streptomyces</taxon>
        <taxon>Streptomyces cinnamoneus group</taxon>
    </lineage>
</organism>
<reference evidence="2" key="2">
    <citation type="submission" date="2020-09" db="EMBL/GenBank/DDBJ databases">
        <authorList>
            <person name="Sun Q."/>
            <person name="Ohkuma M."/>
        </authorList>
    </citation>
    <scope>NUCLEOTIDE SEQUENCE</scope>
    <source>
        <strain evidence="2">JCM 4633</strain>
    </source>
</reference>
<sequence length="348" mass="37283">MNDGRTTGGRHPARPDESVTVQAQALLPMIWADPQHMPEQLAFFAVRRFGPRADAAVARRRQRKPLAGTDELRGDAIAHGTRMTIADGAVLGGPFMVLMPVSFVAALLSQARMVLELAVLAGHDPRSEQRVADLLVLQDVYPSTEAADKALTGVKRSPPGGRGRLPRRTRWSLVIRMAELLGLMGGGSGEKPSRIQRVTSTALIVALFVVGWVLPLIWVPALAAMYRQNTLRLGAKAVQFYTPGAVGDRVRHRRRFAHVPRVAGVATVLRFCALAVAPFAAAAVVALAGVRLAGGFWGTGLFVLVAVSLLVAGLWFVRHRSRVTGRVHGDAADDAADDEADDGGGRRS</sequence>
<protein>
    <submittedName>
        <fullName evidence="2">Uncharacterized protein</fullName>
    </submittedName>
</protein>
<feature type="transmembrane region" description="Helical" evidence="1">
    <location>
        <begin position="296"/>
        <end position="317"/>
    </location>
</feature>
<dbReference type="Proteomes" id="UP000646244">
    <property type="component" value="Unassembled WGS sequence"/>
</dbReference>
<dbReference type="EMBL" id="BMVB01000005">
    <property type="protein sequence ID" value="GHC45691.1"/>
    <property type="molecule type" value="Genomic_DNA"/>
</dbReference>
<keyword evidence="1" id="KW-0812">Transmembrane</keyword>
<dbReference type="AlphaFoldDB" id="A0A918TGS9"/>
<accession>A0A918TGS9</accession>
<evidence type="ECO:0000256" key="1">
    <source>
        <dbReference type="SAM" id="Phobius"/>
    </source>
</evidence>
<keyword evidence="1" id="KW-0472">Membrane</keyword>
<feature type="transmembrane region" description="Helical" evidence="1">
    <location>
        <begin position="201"/>
        <end position="226"/>
    </location>
</feature>
<name>A0A918TGS9_STRCJ</name>
<gene>
    <name evidence="2" type="ORF">GCM10010507_21300</name>
</gene>
<keyword evidence="1" id="KW-1133">Transmembrane helix</keyword>
<evidence type="ECO:0000313" key="3">
    <source>
        <dbReference type="Proteomes" id="UP000646244"/>
    </source>
</evidence>
<proteinExistence type="predicted"/>